<dbReference type="InterPro" id="IPR051619">
    <property type="entry name" value="TypeII_TA_RNase_PINc/VapC"/>
</dbReference>
<evidence type="ECO:0000313" key="4">
    <source>
        <dbReference type="Proteomes" id="UP000251186"/>
    </source>
</evidence>
<dbReference type="AlphaFoldDB" id="A0A2X1BSW0"/>
<sequence length="138" mass="15317">MSAVFDASVVIKWFIDDPLADDAIEARRIHGSPVAPDLMLIEAANVFRRYVVRGELEASSATENLSVIPQVVDLADHRELISEAFDLACDLNHSMTDCLYAVMARRRGLPLVTADAKLARKLHAVRDMDVRLLSSQEI</sequence>
<keyword evidence="1" id="KW-0460">Magnesium</keyword>
<evidence type="ECO:0000313" key="3">
    <source>
        <dbReference type="EMBL" id="SPU55732.1"/>
    </source>
</evidence>
<protein>
    <submittedName>
        <fullName evidence="3">Predicted nucleic acid-binding protein, contains PIN domain</fullName>
    </submittedName>
</protein>
<dbReference type="Proteomes" id="UP000251186">
    <property type="component" value="Unassembled WGS sequence"/>
</dbReference>
<evidence type="ECO:0000259" key="2">
    <source>
        <dbReference type="Pfam" id="PF01850"/>
    </source>
</evidence>
<proteinExistence type="predicted"/>
<reference evidence="3 4" key="1">
    <citation type="submission" date="2018-06" db="EMBL/GenBank/DDBJ databases">
        <authorList>
            <consortium name="Pathogen Informatics"/>
            <person name="Doyle S."/>
        </authorList>
    </citation>
    <scope>NUCLEOTIDE SEQUENCE [LARGE SCALE GENOMIC DNA]</scope>
    <source>
        <strain evidence="3 4">NCTC11166</strain>
    </source>
</reference>
<gene>
    <name evidence="3" type="ORF">NCTC11166_03134</name>
</gene>
<dbReference type="InterPro" id="IPR029060">
    <property type="entry name" value="PIN-like_dom_sf"/>
</dbReference>
<dbReference type="CDD" id="cd09873">
    <property type="entry name" value="PIN_Pae0151-like"/>
    <property type="match status" value="1"/>
</dbReference>
<accession>A0A2X1BSW0</accession>
<organism evidence="3 4">
    <name type="scientific">Brevundimonas vesicularis</name>
    <name type="common">Pseudomonas vesicularis</name>
    <dbReference type="NCBI Taxonomy" id="41276"/>
    <lineage>
        <taxon>Bacteria</taxon>
        <taxon>Pseudomonadati</taxon>
        <taxon>Pseudomonadota</taxon>
        <taxon>Alphaproteobacteria</taxon>
        <taxon>Caulobacterales</taxon>
        <taxon>Caulobacteraceae</taxon>
        <taxon>Brevundimonas</taxon>
    </lineage>
</organism>
<dbReference type="Gene3D" id="3.40.50.1010">
    <property type="entry name" value="5'-nuclease"/>
    <property type="match status" value="1"/>
</dbReference>
<dbReference type="EMBL" id="UAQP01000014">
    <property type="protein sequence ID" value="SPU55732.1"/>
    <property type="molecule type" value="Genomic_DNA"/>
</dbReference>
<evidence type="ECO:0000256" key="1">
    <source>
        <dbReference type="ARBA" id="ARBA00022842"/>
    </source>
</evidence>
<dbReference type="InterPro" id="IPR044153">
    <property type="entry name" value="PIN_Pae0151-like"/>
</dbReference>
<dbReference type="PANTHER" id="PTHR35901:SF1">
    <property type="entry name" value="EXONUCLEASE VAPC9"/>
    <property type="match status" value="1"/>
</dbReference>
<feature type="domain" description="PIN" evidence="2">
    <location>
        <begin position="4"/>
        <end position="120"/>
    </location>
</feature>
<dbReference type="RefSeq" id="WP_181669214.1">
    <property type="nucleotide sequence ID" value="NZ_UAQP01000014.1"/>
</dbReference>
<dbReference type="PANTHER" id="PTHR35901">
    <property type="entry name" value="RIBONUCLEASE VAPC3"/>
    <property type="match status" value="1"/>
</dbReference>
<dbReference type="Pfam" id="PF01850">
    <property type="entry name" value="PIN"/>
    <property type="match status" value="1"/>
</dbReference>
<name>A0A2X1BSW0_BREVE</name>
<dbReference type="InterPro" id="IPR002716">
    <property type="entry name" value="PIN_dom"/>
</dbReference>
<dbReference type="SUPFAM" id="SSF88723">
    <property type="entry name" value="PIN domain-like"/>
    <property type="match status" value="1"/>
</dbReference>